<gene>
    <name evidence="3" type="ORF">D4764_01G0011290</name>
</gene>
<name>A0A5C6PNL1_9TELE</name>
<dbReference type="GO" id="GO:0046872">
    <property type="term" value="F:metal ion binding"/>
    <property type="evidence" value="ECO:0007669"/>
    <property type="project" value="UniProtKB-KW"/>
</dbReference>
<keyword evidence="2" id="KW-0479">Metal-binding</keyword>
<feature type="binding site" evidence="2">
    <location>
        <position position="88"/>
    </location>
    <ligand>
        <name>Mg(2+)</name>
        <dbReference type="ChEBI" id="CHEBI:18420"/>
        <label>1</label>
    </ligand>
</feature>
<evidence type="ECO:0000313" key="3">
    <source>
        <dbReference type="EMBL" id="TWW81314.1"/>
    </source>
</evidence>
<keyword evidence="4" id="KW-1185">Reference proteome</keyword>
<keyword evidence="3" id="KW-0378">Hydrolase</keyword>
<dbReference type="GO" id="GO:0016787">
    <property type="term" value="F:hydrolase activity"/>
    <property type="evidence" value="ECO:0007669"/>
    <property type="project" value="UniProtKB-KW"/>
</dbReference>
<comment type="cofactor">
    <cofactor evidence="2">
        <name>Mg(2+)</name>
        <dbReference type="ChEBI" id="CHEBI:18420"/>
    </cofactor>
    <text evidence="2">Binds 2 magnesium ions per subunit.</text>
</comment>
<sequence length="133" mass="14437">MLDNVGAPNEMTNGVLGDLLPDLDQGITELLDSLRINLVAPDGPKHNVPEVEPALIGEEHRAPVAYLPILVVYGKCQSSSMVPGRDSDSTAVIACCLWGLLYGFQGVPEGNYSKLEYRTRLEKSAEQLYALSH</sequence>
<dbReference type="PANTHER" id="PTHR16222:SF41">
    <property type="entry name" value="ADP-RIBOSYLARGININE HYDROLASE"/>
    <property type="match status" value="1"/>
</dbReference>
<reference evidence="3 4" key="1">
    <citation type="submission" date="2019-04" db="EMBL/GenBank/DDBJ databases">
        <title>Chromosome genome assembly for Takifugu flavidus.</title>
        <authorList>
            <person name="Xiao S."/>
        </authorList>
    </citation>
    <scope>NUCLEOTIDE SEQUENCE [LARGE SCALE GENOMIC DNA]</scope>
    <source>
        <strain evidence="3">HTHZ2018</strain>
        <tissue evidence="3">Muscle</tissue>
    </source>
</reference>
<dbReference type="SUPFAM" id="SSF101478">
    <property type="entry name" value="ADP-ribosylglycohydrolase"/>
    <property type="match status" value="1"/>
</dbReference>
<dbReference type="Pfam" id="PF03747">
    <property type="entry name" value="ADP_ribosyl_GH"/>
    <property type="match status" value="1"/>
</dbReference>
<accession>A0A5C6PNL1</accession>
<dbReference type="InterPro" id="IPR050792">
    <property type="entry name" value="ADP-ribosylglycohydrolase"/>
</dbReference>
<organism evidence="3 4">
    <name type="scientific">Takifugu flavidus</name>
    <name type="common">sansaifugu</name>
    <dbReference type="NCBI Taxonomy" id="433684"/>
    <lineage>
        <taxon>Eukaryota</taxon>
        <taxon>Metazoa</taxon>
        <taxon>Chordata</taxon>
        <taxon>Craniata</taxon>
        <taxon>Vertebrata</taxon>
        <taxon>Euteleostomi</taxon>
        <taxon>Actinopterygii</taxon>
        <taxon>Neopterygii</taxon>
        <taxon>Teleostei</taxon>
        <taxon>Neoteleostei</taxon>
        <taxon>Acanthomorphata</taxon>
        <taxon>Eupercaria</taxon>
        <taxon>Tetraodontiformes</taxon>
        <taxon>Tetradontoidea</taxon>
        <taxon>Tetraodontidae</taxon>
        <taxon>Takifugu</taxon>
    </lineage>
</organism>
<dbReference type="Proteomes" id="UP000324091">
    <property type="component" value="Chromosome 1"/>
</dbReference>
<dbReference type="InterPro" id="IPR005502">
    <property type="entry name" value="Ribosyl_crysJ1"/>
</dbReference>
<feature type="binding site" evidence="2">
    <location>
        <position position="89"/>
    </location>
    <ligand>
        <name>Mg(2+)</name>
        <dbReference type="ChEBI" id="CHEBI:18420"/>
        <label>1</label>
    </ligand>
</feature>
<evidence type="ECO:0000256" key="1">
    <source>
        <dbReference type="ARBA" id="ARBA00010702"/>
    </source>
</evidence>
<comment type="caution">
    <text evidence="3">The sequence shown here is derived from an EMBL/GenBank/DDBJ whole genome shotgun (WGS) entry which is preliminary data.</text>
</comment>
<feature type="binding site" evidence="2">
    <location>
        <position position="86"/>
    </location>
    <ligand>
        <name>Mg(2+)</name>
        <dbReference type="ChEBI" id="CHEBI:18420"/>
        <label>1</label>
    </ligand>
</feature>
<dbReference type="PANTHER" id="PTHR16222">
    <property type="entry name" value="ADP-RIBOSYLGLYCOHYDROLASE"/>
    <property type="match status" value="1"/>
</dbReference>
<dbReference type="AlphaFoldDB" id="A0A5C6PNL1"/>
<evidence type="ECO:0000256" key="2">
    <source>
        <dbReference type="PIRSR" id="PIRSR605502-1"/>
    </source>
</evidence>
<evidence type="ECO:0000313" key="4">
    <source>
        <dbReference type="Proteomes" id="UP000324091"/>
    </source>
</evidence>
<keyword evidence="2" id="KW-0460">Magnesium</keyword>
<comment type="similarity">
    <text evidence="1">Belongs to the ADP-ribosylglycohydrolase family.</text>
</comment>
<dbReference type="InterPro" id="IPR036705">
    <property type="entry name" value="Ribosyl_crysJ1_sf"/>
</dbReference>
<dbReference type="EMBL" id="RHFK02000001">
    <property type="protein sequence ID" value="TWW81314.1"/>
    <property type="molecule type" value="Genomic_DNA"/>
</dbReference>
<dbReference type="Gene3D" id="1.10.4080.10">
    <property type="entry name" value="ADP-ribosylation/Crystallin J1"/>
    <property type="match status" value="1"/>
</dbReference>
<proteinExistence type="inferred from homology"/>
<protein>
    <submittedName>
        <fullName evidence="3">[Protein ADP-ribosylarginine] hydrolase</fullName>
    </submittedName>
</protein>